<evidence type="ECO:0000256" key="2">
    <source>
        <dbReference type="SAM" id="Phobius"/>
    </source>
</evidence>
<keyword evidence="4" id="KW-1185">Reference proteome</keyword>
<gene>
    <name evidence="3" type="ORF">KO353_14860</name>
</gene>
<feature type="transmembrane region" description="Helical" evidence="2">
    <location>
        <begin position="6"/>
        <end position="25"/>
    </location>
</feature>
<reference evidence="3" key="1">
    <citation type="submission" date="2021-06" db="EMBL/GenBank/DDBJ databases">
        <title>Elioraea tepida, sp. nov., a moderately thermophilic aerobic anoxygenic phototrophic bacterium isolated from an alkaline siliceous hot spring mat community in Yellowstone National Park, WY, USA.</title>
        <authorList>
            <person name="Saini M.K."/>
            <person name="Yoshida S."/>
            <person name="Sebastian A."/>
            <person name="Hirose S."/>
            <person name="Hara E."/>
            <person name="Tamaki H."/>
            <person name="Soulier N.T."/>
            <person name="Albert I."/>
            <person name="Hanada S."/>
            <person name="Bryant D.A."/>
            <person name="Tank M."/>
        </authorList>
    </citation>
    <scope>NUCLEOTIDE SEQUENCE</scope>
    <source>
        <strain evidence="3">MS-P2</strain>
    </source>
</reference>
<evidence type="ECO:0000256" key="1">
    <source>
        <dbReference type="SAM" id="MobiDB-lite"/>
    </source>
</evidence>
<proteinExistence type="predicted"/>
<accession>A0A975U3Q5</accession>
<keyword evidence="2" id="KW-0472">Membrane</keyword>
<sequence>MTLVRWLGSLVVWLASLAALLAMPWRWFGRRSGLSALAPPPDAEGATAEPPWPQMPRIGKPGSATDDQVEALMEARVVPAPPCRDLHDYSQEEAAAILDAIAFARAVASQVTGGEDEEAPPEVLTALYNDLVATTLADEELREFALRWARSGQPTLIRENTTFQKARAAVLRHWQPHEATTAP</sequence>
<dbReference type="RefSeq" id="WP_218285558.1">
    <property type="nucleotide sequence ID" value="NZ_CP076448.1"/>
</dbReference>
<feature type="region of interest" description="Disordered" evidence="1">
    <location>
        <begin position="39"/>
        <end position="65"/>
    </location>
</feature>
<dbReference type="KEGG" id="elio:KO353_14860"/>
<evidence type="ECO:0000313" key="3">
    <source>
        <dbReference type="EMBL" id="QXM24501.1"/>
    </source>
</evidence>
<organism evidence="3 4">
    <name type="scientific">Elioraea tepida</name>
    <dbReference type="NCBI Taxonomy" id="2843330"/>
    <lineage>
        <taxon>Bacteria</taxon>
        <taxon>Pseudomonadati</taxon>
        <taxon>Pseudomonadota</taxon>
        <taxon>Alphaproteobacteria</taxon>
        <taxon>Acetobacterales</taxon>
        <taxon>Elioraeaceae</taxon>
        <taxon>Elioraea</taxon>
    </lineage>
</organism>
<dbReference type="Proteomes" id="UP000694001">
    <property type="component" value="Chromosome"/>
</dbReference>
<protein>
    <submittedName>
        <fullName evidence="3">Uncharacterized protein</fullName>
    </submittedName>
</protein>
<evidence type="ECO:0000313" key="4">
    <source>
        <dbReference type="Proteomes" id="UP000694001"/>
    </source>
</evidence>
<keyword evidence="2" id="KW-0812">Transmembrane</keyword>
<dbReference type="EMBL" id="CP076448">
    <property type="protein sequence ID" value="QXM24501.1"/>
    <property type="molecule type" value="Genomic_DNA"/>
</dbReference>
<name>A0A975U3Q5_9PROT</name>
<keyword evidence="2" id="KW-1133">Transmembrane helix</keyword>
<dbReference type="AlphaFoldDB" id="A0A975U3Q5"/>